<dbReference type="PANTHER" id="PTHR31734:SF247">
    <property type="entry name" value="AUXIN-RESPONSIVE PROTEIN"/>
    <property type="match status" value="1"/>
</dbReference>
<comment type="similarity">
    <text evidence="2 8">Belongs to the Aux/IAA family.</text>
</comment>
<dbReference type="GO" id="GO:0005634">
    <property type="term" value="C:nucleus"/>
    <property type="evidence" value="ECO:0007669"/>
    <property type="project" value="UniProtKB-SubCell"/>
</dbReference>
<name>A0AAN7LL44_TRANT</name>
<evidence type="ECO:0000256" key="8">
    <source>
        <dbReference type="RuleBase" id="RU004549"/>
    </source>
</evidence>
<dbReference type="Pfam" id="PF02309">
    <property type="entry name" value="AUX_IAA"/>
    <property type="match status" value="1"/>
</dbReference>
<dbReference type="GO" id="GO:0009734">
    <property type="term" value="P:auxin-activated signaling pathway"/>
    <property type="evidence" value="ECO:0007669"/>
    <property type="project" value="UniProtKB-UniRule"/>
</dbReference>
<feature type="domain" description="PB1" evidence="9">
    <location>
        <begin position="89"/>
        <end position="157"/>
    </location>
</feature>
<evidence type="ECO:0000313" key="10">
    <source>
        <dbReference type="EMBL" id="KAK4782950.1"/>
    </source>
</evidence>
<dbReference type="Proteomes" id="UP001346149">
    <property type="component" value="Unassembled WGS sequence"/>
</dbReference>
<evidence type="ECO:0000313" key="11">
    <source>
        <dbReference type="Proteomes" id="UP001346149"/>
    </source>
</evidence>
<keyword evidence="11" id="KW-1185">Reference proteome</keyword>
<gene>
    <name evidence="10" type="ORF">SAY86_007324</name>
</gene>
<protein>
    <recommendedName>
        <fullName evidence="8">Auxin-responsive protein</fullName>
    </recommendedName>
</protein>
<evidence type="ECO:0000256" key="2">
    <source>
        <dbReference type="ARBA" id="ARBA00006728"/>
    </source>
</evidence>
<sequence length="157" mass="17426">MDSVDLEATELRLGLPGTSWEKQIRSSLPEATRGRWMNHPWREAAAAAHPMVPKRMTVSGAPFLLPPNSGVAPYQILPEEQPSASKLSRICVKVSMDGAPYLRKIELGVYEGYRQLLTALEDMFKLSMGTYTMFRSSCKKLRIKKGAEEATGLTNSP</sequence>
<dbReference type="PANTHER" id="PTHR31734">
    <property type="entry name" value="AUXIN-RESPONSIVE PROTEIN IAA17"/>
    <property type="match status" value="1"/>
</dbReference>
<evidence type="ECO:0000256" key="6">
    <source>
        <dbReference type="ARBA" id="ARBA00023242"/>
    </source>
</evidence>
<dbReference type="Gene3D" id="3.10.20.90">
    <property type="entry name" value="Phosphatidylinositol 3-kinase Catalytic Subunit, Chain A, domain 1"/>
    <property type="match status" value="1"/>
</dbReference>
<dbReference type="EMBL" id="JAXQNO010000015">
    <property type="protein sequence ID" value="KAK4782950.1"/>
    <property type="molecule type" value="Genomic_DNA"/>
</dbReference>
<keyword evidence="3 8" id="KW-0678">Repressor</keyword>
<comment type="caution">
    <text evidence="10">The sequence shown here is derived from an EMBL/GenBank/DDBJ whole genome shotgun (WGS) entry which is preliminary data.</text>
</comment>
<dbReference type="InterPro" id="IPR053793">
    <property type="entry name" value="PB1-like"/>
</dbReference>
<dbReference type="AlphaFoldDB" id="A0AAN7LL44"/>
<evidence type="ECO:0000256" key="5">
    <source>
        <dbReference type="ARBA" id="ARBA00023163"/>
    </source>
</evidence>
<comment type="function">
    <text evidence="8">Aux/IAA proteins are short-lived transcriptional factors that function as repressors of early auxin response genes at low auxin concentrations.</text>
</comment>
<keyword evidence="7 8" id="KW-0927">Auxin signaling pathway</keyword>
<dbReference type="InterPro" id="IPR033389">
    <property type="entry name" value="AUX/IAA_dom"/>
</dbReference>
<proteinExistence type="inferred from homology"/>
<evidence type="ECO:0000256" key="1">
    <source>
        <dbReference type="ARBA" id="ARBA00004123"/>
    </source>
</evidence>
<evidence type="ECO:0000256" key="4">
    <source>
        <dbReference type="ARBA" id="ARBA00023015"/>
    </source>
</evidence>
<comment type="subcellular location">
    <subcellularLocation>
        <location evidence="1 8">Nucleus</location>
    </subcellularLocation>
</comment>
<dbReference type="GO" id="GO:0006355">
    <property type="term" value="P:regulation of DNA-templated transcription"/>
    <property type="evidence" value="ECO:0007669"/>
    <property type="project" value="InterPro"/>
</dbReference>
<keyword evidence="4 8" id="KW-0805">Transcription regulation</keyword>
<reference evidence="10 11" key="1">
    <citation type="journal article" date="2023" name="Hortic Res">
        <title>Pangenome of water caltrop reveals structural variations and asymmetric subgenome divergence after allopolyploidization.</title>
        <authorList>
            <person name="Zhang X."/>
            <person name="Chen Y."/>
            <person name="Wang L."/>
            <person name="Yuan Y."/>
            <person name="Fang M."/>
            <person name="Shi L."/>
            <person name="Lu R."/>
            <person name="Comes H.P."/>
            <person name="Ma Y."/>
            <person name="Chen Y."/>
            <person name="Huang G."/>
            <person name="Zhou Y."/>
            <person name="Zheng Z."/>
            <person name="Qiu Y."/>
        </authorList>
    </citation>
    <scope>NUCLEOTIDE SEQUENCE [LARGE SCALE GENOMIC DNA]</scope>
    <source>
        <strain evidence="10">F231</strain>
    </source>
</reference>
<evidence type="ECO:0000256" key="7">
    <source>
        <dbReference type="ARBA" id="ARBA00023294"/>
    </source>
</evidence>
<evidence type="ECO:0000259" key="9">
    <source>
        <dbReference type="PROSITE" id="PS51745"/>
    </source>
</evidence>
<accession>A0AAN7LL44</accession>
<keyword evidence="5 8" id="KW-0804">Transcription</keyword>
<keyword evidence="6 8" id="KW-0539">Nucleus</keyword>
<organism evidence="10 11">
    <name type="scientific">Trapa natans</name>
    <name type="common">Water chestnut</name>
    <dbReference type="NCBI Taxonomy" id="22666"/>
    <lineage>
        <taxon>Eukaryota</taxon>
        <taxon>Viridiplantae</taxon>
        <taxon>Streptophyta</taxon>
        <taxon>Embryophyta</taxon>
        <taxon>Tracheophyta</taxon>
        <taxon>Spermatophyta</taxon>
        <taxon>Magnoliopsida</taxon>
        <taxon>eudicotyledons</taxon>
        <taxon>Gunneridae</taxon>
        <taxon>Pentapetalae</taxon>
        <taxon>rosids</taxon>
        <taxon>malvids</taxon>
        <taxon>Myrtales</taxon>
        <taxon>Lythraceae</taxon>
        <taxon>Trapa</taxon>
    </lineage>
</organism>
<evidence type="ECO:0000256" key="3">
    <source>
        <dbReference type="ARBA" id="ARBA00022491"/>
    </source>
</evidence>
<comment type="subunit">
    <text evidence="8">Homodimers and heterodimers.</text>
</comment>
<dbReference type="InterPro" id="IPR003311">
    <property type="entry name" value="AUX_IAA"/>
</dbReference>
<dbReference type="PROSITE" id="PS51745">
    <property type="entry name" value="PB1"/>
    <property type="match status" value="1"/>
</dbReference>